<evidence type="ECO:0000313" key="2">
    <source>
        <dbReference type="Proteomes" id="UP000050833"/>
    </source>
</evidence>
<comment type="caution">
    <text evidence="1">The sequence shown here is derived from an EMBL/GenBank/DDBJ whole genome shotgun (WGS) entry which is preliminary data.</text>
</comment>
<keyword evidence="2" id="KW-1185">Reference proteome</keyword>
<dbReference type="Proteomes" id="UP000050833">
    <property type="component" value="Unassembled WGS sequence"/>
</dbReference>
<organism evidence="1 2">
    <name type="scientific">Butyribacter intestini</name>
    <dbReference type="NCBI Taxonomy" id="1703332"/>
    <lineage>
        <taxon>Bacteria</taxon>
        <taxon>Bacillati</taxon>
        <taxon>Bacillota</taxon>
        <taxon>Clostridia</taxon>
        <taxon>Lachnospirales</taxon>
        <taxon>Lachnospiraceae</taxon>
        <taxon>Butyribacter</taxon>
    </lineage>
</organism>
<dbReference type="AlphaFoldDB" id="A0AAW3JQR7"/>
<gene>
    <name evidence="1" type="ORF">APZ18_10875</name>
</gene>
<proteinExistence type="predicted"/>
<reference evidence="1 2" key="1">
    <citation type="submission" date="2015-10" db="EMBL/GenBank/DDBJ databases">
        <title>Butyribacter intestini gen. nov., sp. nov., a butyric acid-producing bacterium of the family Lachnospiraceae isolated from the human faeces.</title>
        <authorList>
            <person name="Zou Y."/>
            <person name="Xue W."/>
            <person name="Luo G."/>
            <person name="Lv M."/>
        </authorList>
    </citation>
    <scope>NUCLEOTIDE SEQUENCE [LARGE SCALE GENOMIC DNA]</scope>
    <source>
        <strain evidence="1 2">TF01-11</strain>
    </source>
</reference>
<dbReference type="EMBL" id="LLKB01000005">
    <property type="protein sequence ID" value="KQC85193.1"/>
    <property type="molecule type" value="Genomic_DNA"/>
</dbReference>
<sequence>MELKETEKTTEVVLERMENTMMNLEQMSFDSINITDRIVTLLSDARELFAAFKTGDEKDKEEALQGVESIFNQLLETSFEVNNVSHELEKETVYQRETVDSIRQIVDYLYAISGDGMF</sequence>
<protein>
    <submittedName>
        <fullName evidence="1">Uncharacterized protein</fullName>
    </submittedName>
</protein>
<accession>A0AAW3JQR7</accession>
<name>A0AAW3JQR7_9FIRM</name>
<dbReference type="RefSeq" id="WP_022013795.1">
    <property type="nucleotide sequence ID" value="NZ_DBGBRS010000072.1"/>
</dbReference>
<evidence type="ECO:0000313" key="1">
    <source>
        <dbReference type="EMBL" id="KQC85193.1"/>
    </source>
</evidence>